<keyword evidence="1" id="KW-0472">Membrane</keyword>
<dbReference type="EMBL" id="MT143298">
    <property type="protein sequence ID" value="QJA95247.1"/>
    <property type="molecule type" value="Genomic_DNA"/>
</dbReference>
<keyword evidence="1" id="KW-0812">Transmembrane</keyword>
<proteinExistence type="predicted"/>
<feature type="transmembrane region" description="Helical" evidence="1">
    <location>
        <begin position="27"/>
        <end position="50"/>
    </location>
</feature>
<evidence type="ECO:0000313" key="3">
    <source>
        <dbReference type="EMBL" id="QJA95247.1"/>
    </source>
</evidence>
<evidence type="ECO:0000256" key="1">
    <source>
        <dbReference type="SAM" id="Phobius"/>
    </source>
</evidence>
<gene>
    <name evidence="2" type="ORF">MM415A05164_0004</name>
    <name evidence="3" type="ORF">MM415B05519_0010</name>
</gene>
<name>A0A6M3LIW1_9ZZZZ</name>
<reference evidence="3" key="1">
    <citation type="submission" date="2020-03" db="EMBL/GenBank/DDBJ databases">
        <title>The deep terrestrial virosphere.</title>
        <authorList>
            <person name="Holmfeldt K."/>
            <person name="Nilsson E."/>
            <person name="Simone D."/>
            <person name="Lopez-Fernandez M."/>
            <person name="Wu X."/>
            <person name="de Brujin I."/>
            <person name="Lundin D."/>
            <person name="Andersson A."/>
            <person name="Bertilsson S."/>
            <person name="Dopson M."/>
        </authorList>
    </citation>
    <scope>NUCLEOTIDE SEQUENCE</scope>
    <source>
        <strain evidence="2">MM415A05164</strain>
        <strain evidence="3">MM415B05519</strain>
    </source>
</reference>
<keyword evidence="1" id="KW-1133">Transmembrane helix</keyword>
<protein>
    <submittedName>
        <fullName evidence="3">Uncharacterized protein</fullName>
    </submittedName>
</protein>
<sequence length="54" mass="6629">MTPDQLISEIWNLKWFQVMKVAIYDDFILMCKIWPIYVLLLAGLGLYLFWQYRK</sequence>
<accession>A0A6M3LIW1</accession>
<organism evidence="3">
    <name type="scientific">viral metagenome</name>
    <dbReference type="NCBI Taxonomy" id="1070528"/>
    <lineage>
        <taxon>unclassified sequences</taxon>
        <taxon>metagenomes</taxon>
        <taxon>organismal metagenomes</taxon>
    </lineage>
</organism>
<dbReference type="AlphaFoldDB" id="A0A6M3LIW1"/>
<dbReference type="EMBL" id="MT141672">
    <property type="protein sequence ID" value="QJA69038.1"/>
    <property type="molecule type" value="Genomic_DNA"/>
</dbReference>
<evidence type="ECO:0000313" key="2">
    <source>
        <dbReference type="EMBL" id="QJA69038.1"/>
    </source>
</evidence>